<dbReference type="PANTHER" id="PTHR37309:SF1">
    <property type="entry name" value="SLR0284 PROTEIN"/>
    <property type="match status" value="1"/>
</dbReference>
<gene>
    <name evidence="2" type="ORF">ABDB84_12925</name>
</gene>
<dbReference type="Proteomes" id="UP001410394">
    <property type="component" value="Unassembled WGS sequence"/>
</dbReference>
<dbReference type="InterPro" id="IPR007165">
    <property type="entry name" value="Phage_holin_4_2"/>
</dbReference>
<feature type="transmembrane region" description="Helical" evidence="1">
    <location>
        <begin position="12"/>
        <end position="43"/>
    </location>
</feature>
<protein>
    <submittedName>
        <fullName evidence="2">Phage holin family protein</fullName>
    </submittedName>
</protein>
<reference evidence="2 3" key="1">
    <citation type="journal article" date="2018" name="Int. J. Syst. Evol. Microbiol.">
        <title>Uliginosibacterium sediminicola sp. nov., isolated from freshwater sediment.</title>
        <authorList>
            <person name="Hwang W.M."/>
            <person name="Kim S.M."/>
            <person name="Kang K."/>
            <person name="Ahn T.Y."/>
        </authorList>
    </citation>
    <scope>NUCLEOTIDE SEQUENCE [LARGE SCALE GENOMIC DNA]</scope>
    <source>
        <strain evidence="2 3">M1-21</strain>
    </source>
</reference>
<keyword evidence="1" id="KW-0472">Membrane</keyword>
<evidence type="ECO:0000313" key="2">
    <source>
        <dbReference type="EMBL" id="MEN3069388.1"/>
    </source>
</evidence>
<proteinExistence type="predicted"/>
<sequence length="115" mass="12191">MLTMLLRWALNAAALMVVPALIDSVSISGFGPALIAALIIGLLNALIRPLLIVLTLPVTVLSLGLFALIINGLLFWLTAELVEGVSVHGFWGAFWGALLYSILSSLVDLVVGKPR</sequence>
<comment type="caution">
    <text evidence="2">The sequence shown here is derived from an EMBL/GenBank/DDBJ whole genome shotgun (WGS) entry which is preliminary data.</text>
</comment>
<name>A0ABU9Z0F2_9RHOO</name>
<dbReference type="RefSeq" id="WP_345920161.1">
    <property type="nucleotide sequence ID" value="NZ_JBDIVE010000007.1"/>
</dbReference>
<dbReference type="EMBL" id="JBDIVE010000007">
    <property type="protein sequence ID" value="MEN3069388.1"/>
    <property type="molecule type" value="Genomic_DNA"/>
</dbReference>
<keyword evidence="1" id="KW-0812">Transmembrane</keyword>
<dbReference type="Pfam" id="PF04020">
    <property type="entry name" value="Phage_holin_4_2"/>
    <property type="match status" value="1"/>
</dbReference>
<keyword evidence="1" id="KW-1133">Transmembrane helix</keyword>
<accession>A0ABU9Z0F2</accession>
<feature type="transmembrane region" description="Helical" evidence="1">
    <location>
        <begin position="50"/>
        <end position="77"/>
    </location>
</feature>
<dbReference type="PANTHER" id="PTHR37309">
    <property type="entry name" value="SLR0284 PROTEIN"/>
    <property type="match status" value="1"/>
</dbReference>
<organism evidence="2 3">
    <name type="scientific">Uliginosibacterium sediminicola</name>
    <dbReference type="NCBI Taxonomy" id="2024550"/>
    <lineage>
        <taxon>Bacteria</taxon>
        <taxon>Pseudomonadati</taxon>
        <taxon>Pseudomonadota</taxon>
        <taxon>Betaproteobacteria</taxon>
        <taxon>Rhodocyclales</taxon>
        <taxon>Zoogloeaceae</taxon>
        <taxon>Uliginosibacterium</taxon>
    </lineage>
</organism>
<evidence type="ECO:0000313" key="3">
    <source>
        <dbReference type="Proteomes" id="UP001410394"/>
    </source>
</evidence>
<feature type="transmembrane region" description="Helical" evidence="1">
    <location>
        <begin position="89"/>
        <end position="111"/>
    </location>
</feature>
<evidence type="ECO:0000256" key="1">
    <source>
        <dbReference type="SAM" id="Phobius"/>
    </source>
</evidence>
<keyword evidence="3" id="KW-1185">Reference proteome</keyword>